<dbReference type="Gene3D" id="2.60.120.600">
    <property type="entry name" value="Domain of unknown function DUF1214, C-terminal domain"/>
    <property type="match status" value="1"/>
</dbReference>
<proteinExistence type="predicted"/>
<dbReference type="RefSeq" id="WP_380225099.1">
    <property type="nucleotide sequence ID" value="NZ_JBHSOF010000010.1"/>
</dbReference>
<dbReference type="Pfam" id="PF06742">
    <property type="entry name" value="DUF1214"/>
    <property type="match status" value="1"/>
</dbReference>
<keyword evidence="4" id="KW-1185">Reference proteome</keyword>
<sequence length="446" mass="48183">MTQPELEAMAADAYVYGYPLVAGLTMVDRFVVGGLGVLPPTPFNRFAHATRQAGPDDDFSSVNNDVLYSVAQLDLSEGPQLLRVPDTAGAYYVLQFVDAWTANFAYLGSRATGSAAQTWLIVPPDWHGTPTEPDRVIVAPTTVATVVGRFACTGPEDFPRVRALQDGLALEPMEPGGLVAGLPAPDPEVPERLAFFERLRVWMAAFPPAAADRDYQQRFAPLGLLDPGVSPYRAAAPDWTLALASGLAAGRERVEDATRPPEGHPPGEWRAALHLFDHNVDFLGPGTLDDPEWRIPDRRAAYLSRAAAARAGLWGSHAYEALSAATTDDADGRPLDGAGHYTLRFAPDGLPPTAAFWSLTMYGLPDHRLVANPLNRYAIGDRTPGLVRDPDGGLTLHLSHRRPTDPAAAANWLPAPDGPFRPVMRLYRPGPAALDGTYRLPPIRRS</sequence>
<evidence type="ECO:0000313" key="4">
    <source>
        <dbReference type="Proteomes" id="UP001595975"/>
    </source>
</evidence>
<protein>
    <submittedName>
        <fullName evidence="3">DUF1254 domain-containing protein</fullName>
    </submittedName>
</protein>
<dbReference type="Pfam" id="PF06863">
    <property type="entry name" value="DUF1254"/>
    <property type="match status" value="1"/>
</dbReference>
<evidence type="ECO:0000259" key="1">
    <source>
        <dbReference type="Pfam" id="PF06742"/>
    </source>
</evidence>
<comment type="caution">
    <text evidence="3">The sequence shown here is derived from an EMBL/GenBank/DDBJ whole genome shotgun (WGS) entry which is preliminary data.</text>
</comment>
<dbReference type="Gene3D" id="2.60.40.1610">
    <property type="entry name" value="Domain of unknown function DUF1254"/>
    <property type="match status" value="1"/>
</dbReference>
<organism evidence="3 4">
    <name type="scientific">Kitasatospora misakiensis</name>
    <dbReference type="NCBI Taxonomy" id="67330"/>
    <lineage>
        <taxon>Bacteria</taxon>
        <taxon>Bacillati</taxon>
        <taxon>Actinomycetota</taxon>
        <taxon>Actinomycetes</taxon>
        <taxon>Kitasatosporales</taxon>
        <taxon>Streptomycetaceae</taxon>
        <taxon>Kitasatospora</taxon>
    </lineage>
</organism>
<dbReference type="InterPro" id="IPR037049">
    <property type="entry name" value="DUF1214_C_sf"/>
</dbReference>
<gene>
    <name evidence="3" type="ORF">ACFP3U_10635</name>
</gene>
<reference evidence="4" key="1">
    <citation type="journal article" date="2019" name="Int. J. Syst. Evol. Microbiol.">
        <title>The Global Catalogue of Microorganisms (GCM) 10K type strain sequencing project: providing services to taxonomists for standard genome sequencing and annotation.</title>
        <authorList>
            <consortium name="The Broad Institute Genomics Platform"/>
            <consortium name="The Broad Institute Genome Sequencing Center for Infectious Disease"/>
            <person name="Wu L."/>
            <person name="Ma J."/>
        </authorList>
    </citation>
    <scope>NUCLEOTIDE SEQUENCE [LARGE SCALE GENOMIC DNA]</scope>
    <source>
        <strain evidence="4">CGMCC 4.1437</strain>
    </source>
</reference>
<name>A0ABW0WYT5_9ACTN</name>
<accession>A0ABW0WYT5</accession>
<dbReference type="EMBL" id="JBHSOF010000010">
    <property type="protein sequence ID" value="MFC5663433.1"/>
    <property type="molecule type" value="Genomic_DNA"/>
</dbReference>
<dbReference type="Proteomes" id="UP001595975">
    <property type="component" value="Unassembled WGS sequence"/>
</dbReference>
<dbReference type="PANTHER" id="PTHR36509">
    <property type="entry name" value="BLL3101 PROTEIN"/>
    <property type="match status" value="1"/>
</dbReference>
<feature type="domain" description="DUF1214" evidence="1">
    <location>
        <begin position="320"/>
        <end position="430"/>
    </location>
</feature>
<dbReference type="PANTHER" id="PTHR36509:SF2">
    <property type="entry name" value="BLL3101 PROTEIN"/>
    <property type="match status" value="1"/>
</dbReference>
<dbReference type="InterPro" id="IPR037050">
    <property type="entry name" value="DUF1254_sf"/>
</dbReference>
<evidence type="ECO:0000259" key="2">
    <source>
        <dbReference type="Pfam" id="PF06863"/>
    </source>
</evidence>
<dbReference type="SUPFAM" id="SSF160935">
    <property type="entry name" value="VPA0735-like"/>
    <property type="match status" value="1"/>
</dbReference>
<evidence type="ECO:0000313" key="3">
    <source>
        <dbReference type="EMBL" id="MFC5663433.1"/>
    </source>
</evidence>
<feature type="domain" description="DUF1254" evidence="2">
    <location>
        <begin position="43"/>
        <end position="172"/>
    </location>
</feature>
<dbReference type="InterPro" id="IPR010621">
    <property type="entry name" value="DUF1214"/>
</dbReference>
<dbReference type="InterPro" id="IPR010679">
    <property type="entry name" value="DUF1254"/>
</dbReference>